<gene>
    <name evidence="4" type="ORF">LPJ61_005765</name>
</gene>
<protein>
    <recommendedName>
        <fullName evidence="3">Major facilitator superfamily (MFS) profile domain-containing protein</fullName>
    </recommendedName>
</protein>
<dbReference type="SUPFAM" id="SSF103473">
    <property type="entry name" value="MFS general substrate transporter"/>
    <property type="match status" value="1"/>
</dbReference>
<organism evidence="4 5">
    <name type="scientific">Coemansia biformis</name>
    <dbReference type="NCBI Taxonomy" id="1286918"/>
    <lineage>
        <taxon>Eukaryota</taxon>
        <taxon>Fungi</taxon>
        <taxon>Fungi incertae sedis</taxon>
        <taxon>Zoopagomycota</taxon>
        <taxon>Kickxellomycotina</taxon>
        <taxon>Kickxellomycetes</taxon>
        <taxon>Kickxellales</taxon>
        <taxon>Kickxellaceae</taxon>
        <taxon>Coemansia</taxon>
    </lineage>
</organism>
<name>A0A9W7Y4Q9_9FUNG</name>
<dbReference type="InterPro" id="IPR036259">
    <property type="entry name" value="MFS_trans_sf"/>
</dbReference>
<evidence type="ECO:0000256" key="2">
    <source>
        <dbReference type="SAM" id="Phobius"/>
    </source>
</evidence>
<comment type="caution">
    <text evidence="4">The sequence shown here is derived from an EMBL/GenBank/DDBJ whole genome shotgun (WGS) entry which is preliminary data.</text>
</comment>
<dbReference type="GO" id="GO:0016020">
    <property type="term" value="C:membrane"/>
    <property type="evidence" value="ECO:0007669"/>
    <property type="project" value="UniProtKB-SubCell"/>
</dbReference>
<dbReference type="AlphaFoldDB" id="A0A9W7Y4Q9"/>
<dbReference type="InterPro" id="IPR020846">
    <property type="entry name" value="MFS_dom"/>
</dbReference>
<dbReference type="EMBL" id="JANBOI010002147">
    <property type="protein sequence ID" value="KAJ1724173.1"/>
    <property type="molecule type" value="Genomic_DNA"/>
</dbReference>
<evidence type="ECO:0000313" key="5">
    <source>
        <dbReference type="Proteomes" id="UP001143981"/>
    </source>
</evidence>
<evidence type="ECO:0000313" key="4">
    <source>
        <dbReference type="EMBL" id="KAJ1724173.1"/>
    </source>
</evidence>
<feature type="transmembrane region" description="Helical" evidence="2">
    <location>
        <begin position="68"/>
        <end position="88"/>
    </location>
</feature>
<keyword evidence="2" id="KW-0472">Membrane</keyword>
<accession>A0A9W7Y4Q9</accession>
<evidence type="ECO:0000259" key="3">
    <source>
        <dbReference type="PROSITE" id="PS50850"/>
    </source>
</evidence>
<keyword evidence="5" id="KW-1185">Reference proteome</keyword>
<dbReference type="Proteomes" id="UP001143981">
    <property type="component" value="Unassembled WGS sequence"/>
</dbReference>
<evidence type="ECO:0000256" key="1">
    <source>
        <dbReference type="ARBA" id="ARBA00004141"/>
    </source>
</evidence>
<reference evidence="4" key="1">
    <citation type="submission" date="2022-07" db="EMBL/GenBank/DDBJ databases">
        <title>Phylogenomic reconstructions and comparative analyses of Kickxellomycotina fungi.</title>
        <authorList>
            <person name="Reynolds N.K."/>
            <person name="Stajich J.E."/>
            <person name="Barry K."/>
            <person name="Grigoriev I.V."/>
            <person name="Crous P."/>
            <person name="Smith M.E."/>
        </authorList>
    </citation>
    <scope>NUCLEOTIDE SEQUENCE</scope>
    <source>
        <strain evidence="4">BCRC 34381</strain>
    </source>
</reference>
<feature type="domain" description="Major facilitator superfamily (MFS) profile" evidence="3">
    <location>
        <begin position="1"/>
        <end position="98"/>
    </location>
</feature>
<feature type="transmembrane region" description="Helical" evidence="2">
    <location>
        <begin position="25"/>
        <end position="48"/>
    </location>
</feature>
<proteinExistence type="predicted"/>
<comment type="subcellular location">
    <subcellularLocation>
        <location evidence="1">Membrane</location>
        <topology evidence="1">Multi-pass membrane protein</topology>
    </subcellularLocation>
</comment>
<dbReference type="OrthoDB" id="6499973at2759"/>
<sequence length="98" mass="10549">MAFGIVFGIGYGATFTQTSPFVAKYFGVNTLAVFVGMYYTVSGIGYLFGPPIAGVILERTRSWGTPYIALKLYAGLPMAVAAVAIVFIKLNLRTQRSP</sequence>
<keyword evidence="2" id="KW-1133">Transmembrane helix</keyword>
<dbReference type="PROSITE" id="PS50850">
    <property type="entry name" value="MFS"/>
    <property type="match status" value="1"/>
</dbReference>
<dbReference type="Gene3D" id="1.20.1250.20">
    <property type="entry name" value="MFS general substrate transporter like domains"/>
    <property type="match status" value="1"/>
</dbReference>
<keyword evidence="2" id="KW-0812">Transmembrane</keyword>
<dbReference type="GO" id="GO:0022857">
    <property type="term" value="F:transmembrane transporter activity"/>
    <property type="evidence" value="ECO:0007669"/>
    <property type="project" value="InterPro"/>
</dbReference>